<dbReference type="EnsemblBacteria" id="CAC12341">
    <property type="protein sequence ID" value="CAC12341"/>
    <property type="gene ID" value="CAC12341"/>
</dbReference>
<dbReference type="InterPro" id="IPR027417">
    <property type="entry name" value="P-loop_NTPase"/>
</dbReference>
<gene>
    <name evidence="2" type="ordered locus">Ta1216</name>
</gene>
<dbReference type="EMBL" id="AL445066">
    <property type="protein sequence ID" value="CAC12341.1"/>
    <property type="molecule type" value="Genomic_DNA"/>
</dbReference>
<dbReference type="AlphaFoldDB" id="Q9HIW0"/>
<dbReference type="PANTHER" id="PTHR42957:SF1">
    <property type="entry name" value="HELICASE MJ1565-RELATED"/>
    <property type="match status" value="1"/>
</dbReference>
<dbReference type="InterPro" id="IPR019476">
    <property type="entry name" value="T4SS_TraD_DNA-bd"/>
</dbReference>
<proteinExistence type="predicted"/>
<protein>
    <recommendedName>
        <fullName evidence="1">Type IV secretion system coupling protein TraD DNA-binding domain-containing protein</fullName>
    </recommendedName>
</protein>
<dbReference type="HOGENOM" id="CLU_432550_0_0_2"/>
<dbReference type="SUPFAM" id="SSF52540">
    <property type="entry name" value="P-loop containing nucleoside triphosphate hydrolases"/>
    <property type="match status" value="1"/>
</dbReference>
<dbReference type="KEGG" id="tac:Ta1216"/>
<dbReference type="PaxDb" id="273075-Ta1216"/>
<dbReference type="Proteomes" id="UP000001024">
    <property type="component" value="Chromosome"/>
</dbReference>
<evidence type="ECO:0000313" key="3">
    <source>
        <dbReference type="Proteomes" id="UP000001024"/>
    </source>
</evidence>
<dbReference type="Gene3D" id="3.40.50.300">
    <property type="entry name" value="P-loop containing nucleotide triphosphate hydrolases"/>
    <property type="match status" value="2"/>
</dbReference>
<name>Q9HIW0_THEAC</name>
<organism evidence="2 3">
    <name type="scientific">Thermoplasma acidophilum (strain ATCC 25905 / DSM 1728 / JCM 9062 / NBRC 15155 / AMRC-C165)</name>
    <dbReference type="NCBI Taxonomy" id="273075"/>
    <lineage>
        <taxon>Archaea</taxon>
        <taxon>Methanobacteriati</taxon>
        <taxon>Thermoplasmatota</taxon>
        <taxon>Thermoplasmata</taxon>
        <taxon>Thermoplasmatales</taxon>
        <taxon>Thermoplasmataceae</taxon>
        <taxon>Thermoplasma</taxon>
    </lineage>
</organism>
<feature type="domain" description="Type IV secretion system coupling protein TraD DNA-binding" evidence="1">
    <location>
        <begin position="13"/>
        <end position="343"/>
    </location>
</feature>
<dbReference type="PANTHER" id="PTHR42957">
    <property type="entry name" value="HELICASE MJ1565-RELATED"/>
    <property type="match status" value="1"/>
</dbReference>
<dbReference type="CDD" id="cd01127">
    <property type="entry name" value="TrwB_TraG_TraD_VirD4"/>
    <property type="match status" value="1"/>
</dbReference>
<dbReference type="STRING" id="273075.gene:9572440"/>
<dbReference type="Pfam" id="PF10412">
    <property type="entry name" value="TrwB_AAD_bind"/>
    <property type="match status" value="1"/>
</dbReference>
<evidence type="ECO:0000313" key="2">
    <source>
        <dbReference type="EMBL" id="CAC12341.1"/>
    </source>
</evidence>
<dbReference type="InterPro" id="IPR008571">
    <property type="entry name" value="HerA-like"/>
</dbReference>
<reference evidence="2 3" key="1">
    <citation type="journal article" date="2000" name="Nature">
        <title>The genome sequence of the thermoacidophilic scavenger Thermoplasma acidophilum.</title>
        <authorList>
            <person name="Ruepp A."/>
            <person name="Graml W."/>
            <person name="Santos-Martinez M.L."/>
            <person name="Koretke K.K."/>
            <person name="Volker C."/>
            <person name="Mewes H.W."/>
            <person name="Frishman D."/>
            <person name="Stocker S."/>
            <person name="Lupas A.N."/>
            <person name="Baumeister W."/>
        </authorList>
    </citation>
    <scope>NUCLEOTIDE SEQUENCE [LARGE SCALE GENOMIC DNA]</scope>
    <source>
        <strain evidence="3">ATCC 25905 / DSM 1728 / JCM 9062 / NBRC 15155 / AMRC-C165</strain>
    </source>
</reference>
<sequence>MGYQNDGSPYFMPDDMLTGHLSITGKTGTGKSSYLRFLIRNMDNVAGNLVIIDPHGTLMDSLYSSGRDVVYLGLDTAMEDGTERKIRMNVLDQDADPDMIAGWIRSIFSSSSFSNNTWGPRLDVMFRSVLAEYIRNAEYPTISEFFSLIASPVKTRQFISGLQDGPVKDLIQMFISDRSYWREYTASTLNKIIPVISSKNLSDLVSSRNPLDLYSVMSEGDRIVFVDVAKGKMPADVSSQVSYLMLMKFWFDSLKRYREGKVVNTYIFVDEAQNIPTGILETILSEGRKYGMRLILSNQYLDQASAYQAALFGNVRNYISFQVSPSDAAMLSRTINERSRARMTSVLTSQHLHRFIVWSSDQVLGPTSLKFSPPSFTADDRISRSIIKYGSVEAPEKDRESQNSLHAQLIMSFAQFLEGNGIKVQFGHFSNLIPDAHFYLNGRVYIIEAEVSDIDHPARILDKIRNYRNYNVIFITDDTRIQDLYNLVYARREISSDGTIQFAGSIRSHISEVSGIFERTWIVSPQDRPKFHFSGRNRKLTISALDETPFMRRLRQSKYGPTLIAIYDLMKSTNTYIFRKDEIISFFNFDTDFIESIFDKNGTISLYDIFLNTNLKFH</sequence>
<dbReference type="InParanoid" id="Q9HIW0"/>
<dbReference type="eggNOG" id="arCOG04816">
    <property type="taxonomic scope" value="Archaea"/>
</dbReference>
<evidence type="ECO:0000259" key="1">
    <source>
        <dbReference type="Pfam" id="PF10412"/>
    </source>
</evidence>
<keyword evidence="3" id="KW-1185">Reference proteome</keyword>
<accession>Q9HIW0</accession>